<dbReference type="EMBL" id="CM042053">
    <property type="protein sequence ID" value="KAI3714671.1"/>
    <property type="molecule type" value="Genomic_DNA"/>
</dbReference>
<gene>
    <name evidence="1" type="ORF">L6452_21630</name>
</gene>
<comment type="caution">
    <text evidence="1">The sequence shown here is derived from an EMBL/GenBank/DDBJ whole genome shotgun (WGS) entry which is preliminary data.</text>
</comment>
<dbReference type="Proteomes" id="UP001055879">
    <property type="component" value="Linkage Group LG07"/>
</dbReference>
<organism evidence="1 2">
    <name type="scientific">Arctium lappa</name>
    <name type="common">Greater burdock</name>
    <name type="synonym">Lappa major</name>
    <dbReference type="NCBI Taxonomy" id="4217"/>
    <lineage>
        <taxon>Eukaryota</taxon>
        <taxon>Viridiplantae</taxon>
        <taxon>Streptophyta</taxon>
        <taxon>Embryophyta</taxon>
        <taxon>Tracheophyta</taxon>
        <taxon>Spermatophyta</taxon>
        <taxon>Magnoliopsida</taxon>
        <taxon>eudicotyledons</taxon>
        <taxon>Gunneridae</taxon>
        <taxon>Pentapetalae</taxon>
        <taxon>asterids</taxon>
        <taxon>campanulids</taxon>
        <taxon>Asterales</taxon>
        <taxon>Asteraceae</taxon>
        <taxon>Carduoideae</taxon>
        <taxon>Cardueae</taxon>
        <taxon>Arctiinae</taxon>
        <taxon>Arctium</taxon>
    </lineage>
</organism>
<reference evidence="2" key="1">
    <citation type="journal article" date="2022" name="Mol. Ecol. Resour.">
        <title>The genomes of chicory, endive, great burdock and yacon provide insights into Asteraceae palaeo-polyploidization history and plant inulin production.</title>
        <authorList>
            <person name="Fan W."/>
            <person name="Wang S."/>
            <person name="Wang H."/>
            <person name="Wang A."/>
            <person name="Jiang F."/>
            <person name="Liu H."/>
            <person name="Zhao H."/>
            <person name="Xu D."/>
            <person name="Zhang Y."/>
        </authorList>
    </citation>
    <scope>NUCLEOTIDE SEQUENCE [LARGE SCALE GENOMIC DNA]</scope>
    <source>
        <strain evidence="2">cv. Niubang</strain>
    </source>
</reference>
<name>A0ACB9AYV8_ARCLA</name>
<evidence type="ECO:0000313" key="2">
    <source>
        <dbReference type="Proteomes" id="UP001055879"/>
    </source>
</evidence>
<sequence>MLRIAEGNTFHNISLPKCSQEFILNFGFKVWKLTLRSNSVRLHTRGNPSEKLLVMMNYRFTFKNTRPKSSTTKHTFHFALFVVFALWLLYEIGQSYSKKSVIDETFLIHLNQERFSHMFGRKGHVKHRVDSNKILDDVTNPGELTEVDFGIKEHNGGNDEKELTFDGVKEQESLSTTMLTKMKSNNPDLITHSFPDENGIPELVRDKFVGNESTQSERVSSIR</sequence>
<proteinExistence type="predicted"/>
<reference evidence="1 2" key="2">
    <citation type="journal article" date="2022" name="Mol. Ecol. Resour.">
        <title>The genomes of chicory, endive, great burdock and yacon provide insights into Asteraceae paleo-polyploidization history and plant inulin production.</title>
        <authorList>
            <person name="Fan W."/>
            <person name="Wang S."/>
            <person name="Wang H."/>
            <person name="Wang A."/>
            <person name="Jiang F."/>
            <person name="Liu H."/>
            <person name="Zhao H."/>
            <person name="Xu D."/>
            <person name="Zhang Y."/>
        </authorList>
    </citation>
    <scope>NUCLEOTIDE SEQUENCE [LARGE SCALE GENOMIC DNA]</scope>
    <source>
        <strain evidence="2">cv. Niubang</strain>
    </source>
</reference>
<evidence type="ECO:0000313" key="1">
    <source>
        <dbReference type="EMBL" id="KAI3714671.1"/>
    </source>
</evidence>
<protein>
    <submittedName>
        <fullName evidence="1">Uncharacterized protein</fullName>
    </submittedName>
</protein>
<accession>A0ACB9AYV8</accession>
<keyword evidence="2" id="KW-1185">Reference proteome</keyword>